<evidence type="ECO:0000313" key="3">
    <source>
        <dbReference type="Proteomes" id="UP001595444"/>
    </source>
</evidence>
<evidence type="ECO:0000256" key="1">
    <source>
        <dbReference type="SAM" id="SignalP"/>
    </source>
</evidence>
<protein>
    <submittedName>
        <fullName evidence="2">S10 family peptidase</fullName>
    </submittedName>
</protein>
<gene>
    <name evidence="2" type="ORF">ACFOKA_14510</name>
</gene>
<dbReference type="RefSeq" id="WP_194213080.1">
    <property type="nucleotide sequence ID" value="NZ_CP061205.1"/>
</dbReference>
<name>A0ABV7D819_9PROT</name>
<feature type="chain" id="PRO_5047027604" evidence="1">
    <location>
        <begin position="27"/>
        <end position="508"/>
    </location>
</feature>
<sequence>MVMRRYLKKACLITAVFSALYSAAYADEEKSEDLPIPEAVSIVTEHKGTFSGTKMDYTATVSNLLLKNEEGDIYASAFTTAYIAKTPTKSRPVTFVFNGGPGSSSTWLHMGLVGPKRVVVPSDADDAGLAPYEMVENEFSILDLTDIVMIDPIGTGYSRLAGKGKPANVYGLEEDASTVAQVVREWVRKNNRWNAPKFIMGESFGTTRAAAMMPYLEAGPEAIRVNGLILISQALDYTGSTPAHNNLVAYVTYLPTMAATAWYHNKLVNRPENLESYLEEVRAFATKEYLPALFMGSGIDTATFDAVATKLAKYLGLEVDYVKRANLRVLGGRFVKELMRDKGLSTGRLDARYLTDEIDDTAETVDYDAGSAALSGAYSAAIHHYLRNDLNVNFEEPYYIYGPEVGKNWIWQGAGENHDEPVYVNSAPQLARAMRYNPSLKVMVASGYFDFATPFFDAEYTFNRHGIDMTRVTMTYYPAGHMMYVHQPSLEAVVVDIRAFYKNNPLSR</sequence>
<dbReference type="InterPro" id="IPR001563">
    <property type="entry name" value="Peptidase_S10"/>
</dbReference>
<dbReference type="SUPFAM" id="SSF53474">
    <property type="entry name" value="alpha/beta-Hydrolases"/>
    <property type="match status" value="1"/>
</dbReference>
<organism evidence="2 3">
    <name type="scientific">Kordiimonas pumila</name>
    <dbReference type="NCBI Taxonomy" id="2161677"/>
    <lineage>
        <taxon>Bacteria</taxon>
        <taxon>Pseudomonadati</taxon>
        <taxon>Pseudomonadota</taxon>
        <taxon>Alphaproteobacteria</taxon>
        <taxon>Kordiimonadales</taxon>
        <taxon>Kordiimonadaceae</taxon>
        <taxon>Kordiimonas</taxon>
    </lineage>
</organism>
<keyword evidence="1" id="KW-0732">Signal</keyword>
<dbReference type="Proteomes" id="UP001595444">
    <property type="component" value="Unassembled WGS sequence"/>
</dbReference>
<comment type="caution">
    <text evidence="2">The sequence shown here is derived from an EMBL/GenBank/DDBJ whole genome shotgun (WGS) entry which is preliminary data.</text>
</comment>
<keyword evidence="3" id="KW-1185">Reference proteome</keyword>
<proteinExistence type="predicted"/>
<accession>A0ABV7D819</accession>
<feature type="signal peptide" evidence="1">
    <location>
        <begin position="1"/>
        <end position="26"/>
    </location>
</feature>
<reference evidence="3" key="1">
    <citation type="journal article" date="2019" name="Int. J. Syst. Evol. Microbiol.">
        <title>The Global Catalogue of Microorganisms (GCM) 10K type strain sequencing project: providing services to taxonomists for standard genome sequencing and annotation.</title>
        <authorList>
            <consortium name="The Broad Institute Genomics Platform"/>
            <consortium name="The Broad Institute Genome Sequencing Center for Infectious Disease"/>
            <person name="Wu L."/>
            <person name="Ma J."/>
        </authorList>
    </citation>
    <scope>NUCLEOTIDE SEQUENCE [LARGE SCALE GENOMIC DNA]</scope>
    <source>
        <strain evidence="3">KCTC 62164</strain>
    </source>
</reference>
<dbReference type="Gene3D" id="3.40.50.1820">
    <property type="entry name" value="alpha/beta hydrolase"/>
    <property type="match status" value="1"/>
</dbReference>
<evidence type="ECO:0000313" key="2">
    <source>
        <dbReference type="EMBL" id="MFC3053124.1"/>
    </source>
</evidence>
<dbReference type="Pfam" id="PF00450">
    <property type="entry name" value="Peptidase_S10"/>
    <property type="match status" value="1"/>
</dbReference>
<dbReference type="InterPro" id="IPR029058">
    <property type="entry name" value="AB_hydrolase_fold"/>
</dbReference>
<dbReference type="EMBL" id="JBHRSL010000010">
    <property type="protein sequence ID" value="MFC3053124.1"/>
    <property type="molecule type" value="Genomic_DNA"/>
</dbReference>